<sequence>MPSASHETEAELIRQVRAGRREAFRPLVERYWPRVKSLARRILRGPELVEDICQETFLRAYEKLETFDLTRDFGPWIARIAVNLIGEHFRRHGQKWQLVPLDERLFQPGLEDEPSDTIVGRVLLDDCLMRLPLALRLVFILRHGLMFRYEEIAQILEEPVGTIKVHLFRAREMLKTFWTRVPVAQRATERERVE</sequence>
<dbReference type="GO" id="GO:0003677">
    <property type="term" value="F:DNA binding"/>
    <property type="evidence" value="ECO:0007669"/>
    <property type="project" value="InterPro"/>
</dbReference>
<proteinExistence type="inferred from homology"/>
<comment type="caution">
    <text evidence="7">The sequence shown here is derived from an EMBL/GenBank/DDBJ whole genome shotgun (WGS) entry which is preliminary data.</text>
</comment>
<feature type="domain" description="RNA polymerase sigma-70 region 2" evidence="5">
    <location>
        <begin position="27"/>
        <end position="93"/>
    </location>
</feature>
<evidence type="ECO:0000313" key="8">
    <source>
        <dbReference type="Proteomes" id="UP000252355"/>
    </source>
</evidence>
<dbReference type="EMBL" id="QOQW01000011">
    <property type="protein sequence ID" value="RCK79738.1"/>
    <property type="molecule type" value="Genomic_DNA"/>
</dbReference>
<organism evidence="7 8">
    <name type="scientific">Candidatus Ozemobacter sibiricus</name>
    <dbReference type="NCBI Taxonomy" id="2268124"/>
    <lineage>
        <taxon>Bacteria</taxon>
        <taxon>Candidatus Ozemobacteria</taxon>
        <taxon>Candidatus Ozemobacterales</taxon>
        <taxon>Candidatus Ozemobacteraceae</taxon>
        <taxon>Candidatus Ozemobacter</taxon>
    </lineage>
</organism>
<dbReference type="AlphaFoldDB" id="A0A367ZNN6"/>
<dbReference type="SUPFAM" id="SSF88659">
    <property type="entry name" value="Sigma3 and sigma4 domains of RNA polymerase sigma factors"/>
    <property type="match status" value="1"/>
</dbReference>
<dbReference type="InterPro" id="IPR013249">
    <property type="entry name" value="RNA_pol_sigma70_r4_t2"/>
</dbReference>
<dbReference type="Pfam" id="PF04542">
    <property type="entry name" value="Sigma70_r2"/>
    <property type="match status" value="1"/>
</dbReference>
<accession>A0A367ZNN6</accession>
<keyword evidence="2" id="KW-0805">Transcription regulation</keyword>
<dbReference type="CDD" id="cd06171">
    <property type="entry name" value="Sigma70_r4"/>
    <property type="match status" value="1"/>
</dbReference>
<evidence type="ECO:0000256" key="1">
    <source>
        <dbReference type="ARBA" id="ARBA00010641"/>
    </source>
</evidence>
<reference evidence="7 8" key="1">
    <citation type="submission" date="2018-05" db="EMBL/GenBank/DDBJ databases">
        <title>A metagenomic window into the 2 km-deep terrestrial subsurface aquifer revealed taxonomically and functionally diverse microbial community comprising novel uncultured bacterial lineages.</title>
        <authorList>
            <person name="Kadnikov V.V."/>
            <person name="Mardanov A.V."/>
            <person name="Beletsky A.V."/>
            <person name="Banks D."/>
            <person name="Pimenov N.V."/>
            <person name="Frank Y.A."/>
            <person name="Karnachuk O.V."/>
            <person name="Ravin N.V."/>
        </authorList>
    </citation>
    <scope>NUCLEOTIDE SEQUENCE [LARGE SCALE GENOMIC DNA]</scope>
    <source>
        <strain evidence="7">BY5</strain>
    </source>
</reference>
<gene>
    <name evidence="7" type="ORF">OZSIB_4210</name>
</gene>
<dbReference type="GO" id="GO:0016987">
    <property type="term" value="F:sigma factor activity"/>
    <property type="evidence" value="ECO:0007669"/>
    <property type="project" value="UniProtKB-KW"/>
</dbReference>
<evidence type="ECO:0000313" key="7">
    <source>
        <dbReference type="EMBL" id="RCK79738.1"/>
    </source>
</evidence>
<keyword evidence="3" id="KW-0731">Sigma factor</keyword>
<dbReference type="InterPro" id="IPR013325">
    <property type="entry name" value="RNA_pol_sigma_r2"/>
</dbReference>
<evidence type="ECO:0000259" key="5">
    <source>
        <dbReference type="Pfam" id="PF04542"/>
    </source>
</evidence>
<evidence type="ECO:0000256" key="2">
    <source>
        <dbReference type="ARBA" id="ARBA00023015"/>
    </source>
</evidence>
<feature type="domain" description="RNA polymerase sigma factor 70 region 4 type 2" evidence="6">
    <location>
        <begin position="122"/>
        <end position="174"/>
    </location>
</feature>
<evidence type="ECO:0000256" key="3">
    <source>
        <dbReference type="ARBA" id="ARBA00023082"/>
    </source>
</evidence>
<evidence type="ECO:0000256" key="4">
    <source>
        <dbReference type="ARBA" id="ARBA00023163"/>
    </source>
</evidence>
<dbReference type="InterPro" id="IPR013324">
    <property type="entry name" value="RNA_pol_sigma_r3/r4-like"/>
</dbReference>
<dbReference type="NCBIfam" id="TIGR02937">
    <property type="entry name" value="sigma70-ECF"/>
    <property type="match status" value="1"/>
</dbReference>
<dbReference type="InterPro" id="IPR007627">
    <property type="entry name" value="RNA_pol_sigma70_r2"/>
</dbReference>
<dbReference type="InterPro" id="IPR014284">
    <property type="entry name" value="RNA_pol_sigma-70_dom"/>
</dbReference>
<dbReference type="InterPro" id="IPR039425">
    <property type="entry name" value="RNA_pol_sigma-70-like"/>
</dbReference>
<dbReference type="Proteomes" id="UP000252355">
    <property type="component" value="Unassembled WGS sequence"/>
</dbReference>
<dbReference type="Gene3D" id="1.10.1740.10">
    <property type="match status" value="1"/>
</dbReference>
<dbReference type="Pfam" id="PF08281">
    <property type="entry name" value="Sigma70_r4_2"/>
    <property type="match status" value="1"/>
</dbReference>
<dbReference type="SUPFAM" id="SSF88946">
    <property type="entry name" value="Sigma2 domain of RNA polymerase sigma factors"/>
    <property type="match status" value="1"/>
</dbReference>
<keyword evidence="4" id="KW-0804">Transcription</keyword>
<comment type="similarity">
    <text evidence="1">Belongs to the sigma-70 factor family. ECF subfamily.</text>
</comment>
<dbReference type="PANTHER" id="PTHR43133">
    <property type="entry name" value="RNA POLYMERASE ECF-TYPE SIGMA FACTO"/>
    <property type="match status" value="1"/>
</dbReference>
<dbReference type="Gene3D" id="1.10.10.10">
    <property type="entry name" value="Winged helix-like DNA-binding domain superfamily/Winged helix DNA-binding domain"/>
    <property type="match status" value="1"/>
</dbReference>
<evidence type="ECO:0000259" key="6">
    <source>
        <dbReference type="Pfam" id="PF08281"/>
    </source>
</evidence>
<protein>
    <submittedName>
        <fullName evidence="7">RNA polymerase sigma factor SigW</fullName>
    </submittedName>
</protein>
<name>A0A367ZNN6_9BACT</name>
<dbReference type="PANTHER" id="PTHR43133:SF51">
    <property type="entry name" value="RNA POLYMERASE SIGMA FACTOR"/>
    <property type="match status" value="1"/>
</dbReference>
<dbReference type="GO" id="GO:0006352">
    <property type="term" value="P:DNA-templated transcription initiation"/>
    <property type="evidence" value="ECO:0007669"/>
    <property type="project" value="InterPro"/>
</dbReference>
<dbReference type="InterPro" id="IPR036388">
    <property type="entry name" value="WH-like_DNA-bd_sf"/>
</dbReference>